<evidence type="ECO:0000313" key="1">
    <source>
        <dbReference type="EMBL" id="TWP38180.1"/>
    </source>
</evidence>
<dbReference type="InterPro" id="IPR036412">
    <property type="entry name" value="HAD-like_sf"/>
</dbReference>
<proteinExistence type="predicted"/>
<organism evidence="1 2">
    <name type="scientific">Leekyejoonella antrihumi</name>
    <dbReference type="NCBI Taxonomy" id="1660198"/>
    <lineage>
        <taxon>Bacteria</taxon>
        <taxon>Bacillati</taxon>
        <taxon>Actinomycetota</taxon>
        <taxon>Actinomycetes</taxon>
        <taxon>Micrococcales</taxon>
        <taxon>Dermacoccaceae</taxon>
        <taxon>Leekyejoonella</taxon>
    </lineage>
</organism>
<dbReference type="SUPFAM" id="SSF56784">
    <property type="entry name" value="HAD-like"/>
    <property type="match status" value="1"/>
</dbReference>
<gene>
    <name evidence="1" type="ORF">FGL98_02830</name>
</gene>
<dbReference type="EMBL" id="VCQV01000003">
    <property type="protein sequence ID" value="TWP38180.1"/>
    <property type="molecule type" value="Genomic_DNA"/>
</dbReference>
<evidence type="ECO:0000313" key="2">
    <source>
        <dbReference type="Proteomes" id="UP000320244"/>
    </source>
</evidence>
<reference evidence="1 2" key="2">
    <citation type="submission" date="2019-08" db="EMBL/GenBank/DDBJ databases">
        <title>Jejuicoccus antrihumi gen. nov., sp. nov., a new member of the family Dermacoccaceae isolated from a cave.</title>
        <authorList>
            <person name="Schumann P."/>
            <person name="Kim I.S."/>
        </authorList>
    </citation>
    <scope>NUCLEOTIDE SEQUENCE [LARGE SCALE GENOMIC DNA]</scope>
    <source>
        <strain evidence="1 2">C5-26</strain>
    </source>
</reference>
<sequence length="233" mass="25614">MPQQPRAVSLDIWGTLLGSDPDFKPERNALLRSTFAPHYDAVEFDQAMRRADRDADEICMSRGRDVGFAERVRLTLRRLGTAGDSDVDAELPNLLEQQAKLAQAHPPHALHADLPAVVQALSARMPVVLTSNTGMLPGTLMRRLLELAGFTGDLGQVFSCETGWAKPDRRIFEVSWEWIRARAREPLTRPDVVHVGDNPRADVDGAAGFGMRTALVTPDGASTLAVLRRIEGE</sequence>
<protein>
    <submittedName>
        <fullName evidence="1">HAD family hydrolase</fullName>
    </submittedName>
</protein>
<dbReference type="Gene3D" id="3.40.50.1000">
    <property type="entry name" value="HAD superfamily/HAD-like"/>
    <property type="match status" value="1"/>
</dbReference>
<keyword evidence="1" id="KW-0378">Hydrolase</keyword>
<dbReference type="OrthoDB" id="3362560at2"/>
<dbReference type="RefSeq" id="WP_146315157.1">
    <property type="nucleotide sequence ID" value="NZ_VCQV01000003.1"/>
</dbReference>
<dbReference type="GO" id="GO:0016787">
    <property type="term" value="F:hydrolase activity"/>
    <property type="evidence" value="ECO:0007669"/>
    <property type="project" value="UniProtKB-KW"/>
</dbReference>
<dbReference type="Proteomes" id="UP000320244">
    <property type="component" value="Unassembled WGS sequence"/>
</dbReference>
<dbReference type="Pfam" id="PF13242">
    <property type="entry name" value="Hydrolase_like"/>
    <property type="match status" value="1"/>
</dbReference>
<comment type="caution">
    <text evidence="1">The sequence shown here is derived from an EMBL/GenBank/DDBJ whole genome shotgun (WGS) entry which is preliminary data.</text>
</comment>
<dbReference type="AlphaFoldDB" id="A0A563E6L5"/>
<dbReference type="Gene3D" id="1.20.120.1600">
    <property type="match status" value="1"/>
</dbReference>
<keyword evidence="2" id="KW-1185">Reference proteome</keyword>
<reference evidence="1 2" key="1">
    <citation type="submission" date="2019-05" db="EMBL/GenBank/DDBJ databases">
        <authorList>
            <person name="Lee S.D."/>
        </authorList>
    </citation>
    <scope>NUCLEOTIDE SEQUENCE [LARGE SCALE GENOMIC DNA]</scope>
    <source>
        <strain evidence="1 2">C5-26</strain>
    </source>
</reference>
<dbReference type="InterPro" id="IPR023214">
    <property type="entry name" value="HAD_sf"/>
</dbReference>
<name>A0A563E6L5_9MICO</name>
<accession>A0A563E6L5</accession>